<protein>
    <submittedName>
        <fullName evidence="3">Universal stress protein</fullName>
    </submittedName>
</protein>
<dbReference type="CDD" id="cd00293">
    <property type="entry name" value="USP-like"/>
    <property type="match status" value="1"/>
</dbReference>
<dbReference type="RefSeq" id="WP_172353909.1">
    <property type="nucleotide sequence ID" value="NZ_CP053661.1"/>
</dbReference>
<keyword evidence="4" id="KW-1185">Reference proteome</keyword>
<dbReference type="EMBL" id="CP053661">
    <property type="protein sequence ID" value="QKD81511.1"/>
    <property type="molecule type" value="Genomic_DNA"/>
</dbReference>
<evidence type="ECO:0000256" key="1">
    <source>
        <dbReference type="ARBA" id="ARBA00008791"/>
    </source>
</evidence>
<dbReference type="SUPFAM" id="SSF52402">
    <property type="entry name" value="Adenine nucleotide alpha hydrolases-like"/>
    <property type="match status" value="1"/>
</dbReference>
<dbReference type="PANTHER" id="PTHR46268">
    <property type="entry name" value="STRESS RESPONSE PROTEIN NHAX"/>
    <property type="match status" value="1"/>
</dbReference>
<dbReference type="InterPro" id="IPR006016">
    <property type="entry name" value="UspA"/>
</dbReference>
<dbReference type="Pfam" id="PF00582">
    <property type="entry name" value="Usp"/>
    <property type="match status" value="1"/>
</dbReference>
<sequence>MFKTVLFPVDQSRESREAADVVANVVKTYGSRLVILSVVESLDEEKVPTAADLEMTSPEAIAELLKNAKALFAEQGLDAQVMERAGKPAFTICDVADEIGANLIVMGCRGLGLTDEGAADSVTNRVINLSPCPVLIVP</sequence>
<dbReference type="PRINTS" id="PR01438">
    <property type="entry name" value="UNVRSLSTRESS"/>
</dbReference>
<dbReference type="AlphaFoldDB" id="A0A6M8BD16"/>
<dbReference type="PANTHER" id="PTHR46268:SF6">
    <property type="entry name" value="UNIVERSAL STRESS PROTEIN UP12"/>
    <property type="match status" value="1"/>
</dbReference>
<gene>
    <name evidence="3" type="ORF">HPC62_04320</name>
</gene>
<comment type="similarity">
    <text evidence="1">Belongs to the universal stress protein A family.</text>
</comment>
<feature type="domain" description="UspA" evidence="2">
    <location>
        <begin position="1"/>
        <end position="138"/>
    </location>
</feature>
<name>A0A6M8BD16_9CYAN</name>
<dbReference type="Proteomes" id="UP000505210">
    <property type="component" value="Chromosome"/>
</dbReference>
<evidence type="ECO:0000259" key="2">
    <source>
        <dbReference type="Pfam" id="PF00582"/>
    </source>
</evidence>
<organism evidence="3 4">
    <name type="scientific">Thermoleptolyngbya sichuanensis A183</name>
    <dbReference type="NCBI Taxonomy" id="2737172"/>
    <lineage>
        <taxon>Bacteria</taxon>
        <taxon>Bacillati</taxon>
        <taxon>Cyanobacteriota</taxon>
        <taxon>Cyanophyceae</taxon>
        <taxon>Oculatellales</taxon>
        <taxon>Oculatellaceae</taxon>
        <taxon>Thermoleptolyngbya</taxon>
        <taxon>Thermoleptolyngbya sichuanensis</taxon>
    </lineage>
</organism>
<dbReference type="KEGG" id="theu:HPC62_04320"/>
<accession>A0A6M8BD16</accession>
<dbReference type="Gene3D" id="3.40.50.620">
    <property type="entry name" value="HUPs"/>
    <property type="match status" value="1"/>
</dbReference>
<dbReference type="InterPro" id="IPR006015">
    <property type="entry name" value="Universal_stress_UspA"/>
</dbReference>
<proteinExistence type="inferred from homology"/>
<evidence type="ECO:0000313" key="3">
    <source>
        <dbReference type="EMBL" id="QKD81511.1"/>
    </source>
</evidence>
<reference evidence="3 4" key="1">
    <citation type="submission" date="2020-05" db="EMBL/GenBank/DDBJ databases">
        <title>Complete genome sequence of of a novel Thermoleptolyngbya strain isolated from hot springs of Ganzi, Sichuan China.</title>
        <authorList>
            <person name="Tang J."/>
            <person name="Daroch M."/>
            <person name="Li L."/>
            <person name="Waleron K."/>
            <person name="Waleron M."/>
            <person name="Waleron M."/>
        </authorList>
    </citation>
    <scope>NUCLEOTIDE SEQUENCE [LARGE SCALE GENOMIC DNA]</scope>
    <source>
        <strain evidence="3 4">PKUAC-SCTA183</strain>
    </source>
</reference>
<dbReference type="InterPro" id="IPR014729">
    <property type="entry name" value="Rossmann-like_a/b/a_fold"/>
</dbReference>
<evidence type="ECO:0000313" key="4">
    <source>
        <dbReference type="Proteomes" id="UP000505210"/>
    </source>
</evidence>